<evidence type="ECO:0000256" key="2">
    <source>
        <dbReference type="ARBA" id="ARBA00022448"/>
    </source>
</evidence>
<feature type="transmembrane region" description="Helical" evidence="9">
    <location>
        <begin position="397"/>
        <end position="416"/>
    </location>
</feature>
<feature type="transmembrane region" description="Helical" evidence="9">
    <location>
        <begin position="453"/>
        <end position="478"/>
    </location>
</feature>
<evidence type="ECO:0000313" key="12">
    <source>
        <dbReference type="Proteomes" id="UP000002499"/>
    </source>
</evidence>
<dbReference type="PROSITE" id="PS50850">
    <property type="entry name" value="MFS"/>
    <property type="match status" value="1"/>
</dbReference>
<accession>E9E1E3</accession>
<dbReference type="AlphaFoldDB" id="E9E1E3"/>
<dbReference type="SUPFAM" id="SSF103473">
    <property type="entry name" value="MFS general substrate transporter"/>
    <property type="match status" value="1"/>
</dbReference>
<keyword evidence="5 9" id="KW-1133">Transmembrane helix</keyword>
<keyword evidence="4 9" id="KW-0812">Transmembrane</keyword>
<dbReference type="FunFam" id="1.20.1250.20:FF:000266">
    <property type="entry name" value="MFS multidrug transporter, putative"/>
    <property type="match status" value="1"/>
</dbReference>
<dbReference type="eggNOG" id="KOG0255">
    <property type="taxonomic scope" value="Eukaryota"/>
</dbReference>
<dbReference type="InParanoid" id="E9E1E3"/>
<feature type="transmembrane region" description="Helical" evidence="9">
    <location>
        <begin position="242"/>
        <end position="266"/>
    </location>
</feature>
<feature type="transmembrane region" description="Helical" evidence="9">
    <location>
        <begin position="149"/>
        <end position="176"/>
    </location>
</feature>
<dbReference type="Gene3D" id="1.20.1250.20">
    <property type="entry name" value="MFS general substrate transporter like domains"/>
    <property type="match status" value="1"/>
</dbReference>
<feature type="transmembrane region" description="Helical" evidence="9">
    <location>
        <begin position="490"/>
        <end position="510"/>
    </location>
</feature>
<evidence type="ECO:0000313" key="11">
    <source>
        <dbReference type="EMBL" id="EFY90176.1"/>
    </source>
</evidence>
<proteinExistence type="inferred from homology"/>
<evidence type="ECO:0000256" key="4">
    <source>
        <dbReference type="ARBA" id="ARBA00022692"/>
    </source>
</evidence>
<comment type="subcellular location">
    <subcellularLocation>
        <location evidence="1">Cell membrane</location>
        <topology evidence="1">Multi-pass membrane protein</topology>
    </subcellularLocation>
</comment>
<feature type="transmembrane region" description="Helical" evidence="9">
    <location>
        <begin position="210"/>
        <end position="230"/>
    </location>
</feature>
<dbReference type="InterPro" id="IPR011701">
    <property type="entry name" value="MFS"/>
</dbReference>
<gene>
    <name evidence="11" type="ORF">MAC_03691</name>
</gene>
<feature type="transmembrane region" description="Helical" evidence="9">
    <location>
        <begin position="81"/>
        <end position="106"/>
    </location>
</feature>
<dbReference type="InterPro" id="IPR036259">
    <property type="entry name" value="MFS_trans_sf"/>
</dbReference>
<keyword evidence="12" id="KW-1185">Reference proteome</keyword>
<feature type="transmembrane region" description="Helical" evidence="9">
    <location>
        <begin position="356"/>
        <end position="376"/>
    </location>
</feature>
<dbReference type="GO" id="GO:0005886">
    <property type="term" value="C:plasma membrane"/>
    <property type="evidence" value="ECO:0007669"/>
    <property type="project" value="UniProtKB-SubCell"/>
</dbReference>
<feature type="region of interest" description="Disordered" evidence="8">
    <location>
        <begin position="1"/>
        <end position="33"/>
    </location>
</feature>
<comment type="similarity">
    <text evidence="7">Belongs to the major facilitator superfamily. DHA1 family. Polyamines/proton antiporter (TC 2.A.1.2.16) subfamily.</text>
</comment>
<dbReference type="OMA" id="PEIHWAV"/>
<feature type="transmembrane region" description="Helical" evidence="9">
    <location>
        <begin position="118"/>
        <end position="137"/>
    </location>
</feature>
<protein>
    <submittedName>
        <fullName evidence="11">MFS multidrug transporter, putative</fullName>
    </submittedName>
</protein>
<feature type="compositionally biased region" description="Low complexity" evidence="8">
    <location>
        <begin position="1"/>
        <end position="13"/>
    </location>
</feature>
<dbReference type="EMBL" id="GL698492">
    <property type="protein sequence ID" value="EFY90176.1"/>
    <property type="molecule type" value="Genomic_DNA"/>
</dbReference>
<feature type="region of interest" description="Disordered" evidence="8">
    <location>
        <begin position="537"/>
        <end position="570"/>
    </location>
</feature>
<dbReference type="KEGG" id="maw:19248002"/>
<dbReference type="Proteomes" id="UP000002499">
    <property type="component" value="Unassembled WGS sequence"/>
</dbReference>
<name>E9E1E3_METAQ</name>
<dbReference type="OrthoDB" id="446368at2759"/>
<feature type="transmembrane region" description="Helical" evidence="9">
    <location>
        <begin position="314"/>
        <end position="336"/>
    </location>
</feature>
<dbReference type="GeneID" id="19248002"/>
<feature type="domain" description="Major facilitator superfamily (MFS) profile" evidence="10">
    <location>
        <begin position="83"/>
        <end position="514"/>
    </location>
</feature>
<dbReference type="PANTHER" id="PTHR23502:SF186">
    <property type="entry name" value="MAJOR FACILITATOR SUPERFAMILY (MFS) PROFILE DOMAIN-CONTAINING PROTEIN"/>
    <property type="match status" value="1"/>
</dbReference>
<evidence type="ECO:0000256" key="5">
    <source>
        <dbReference type="ARBA" id="ARBA00022989"/>
    </source>
</evidence>
<dbReference type="HOGENOM" id="CLU_008455_11_6_1"/>
<dbReference type="Pfam" id="PF07690">
    <property type="entry name" value="MFS_1"/>
    <property type="match status" value="1"/>
</dbReference>
<keyword evidence="2" id="KW-0813">Transport</keyword>
<evidence type="ECO:0000256" key="7">
    <source>
        <dbReference type="ARBA" id="ARBA00038459"/>
    </source>
</evidence>
<evidence type="ECO:0000256" key="8">
    <source>
        <dbReference type="SAM" id="MobiDB-lite"/>
    </source>
</evidence>
<feature type="compositionally biased region" description="Polar residues" evidence="8">
    <location>
        <begin position="560"/>
        <end position="570"/>
    </location>
</feature>
<dbReference type="CDD" id="cd17323">
    <property type="entry name" value="MFS_Tpo1_MDR_like"/>
    <property type="match status" value="1"/>
</dbReference>
<organism evidence="12">
    <name type="scientific">Metarhizium acridum (strain CQMa 102)</name>
    <dbReference type="NCBI Taxonomy" id="655827"/>
    <lineage>
        <taxon>Eukaryota</taxon>
        <taxon>Fungi</taxon>
        <taxon>Dikarya</taxon>
        <taxon>Ascomycota</taxon>
        <taxon>Pezizomycotina</taxon>
        <taxon>Sordariomycetes</taxon>
        <taxon>Hypocreomycetidae</taxon>
        <taxon>Hypocreales</taxon>
        <taxon>Clavicipitaceae</taxon>
        <taxon>Metarhizium</taxon>
    </lineage>
</organism>
<sequence>MAAHSSSSSSATAADRDVEAQQSQRSQKHSHWSVLTDQAGVDDAVLNHKYPGQGTDESPYLVDFLPVDPRNPMTFSSPFKWTIMIVAAISTLAVSFTSSAYSGSVLSINQEFHASTELTILGVSMFVLGFAIGPLFWAPFSELYGRQKLFFLTYMALTAFNAAGAGAPNMAALIVLRFMAGAWGSSPLTNSGGIIADLFTAKERGIATSIFAIAPFLGPALGPIAGGFLAEAEGWRWVEGLTAIFTGALWIIQSLVAPETYSPVLLRRRAEELSKRTGKVYISKVDAAMPRKTLFGQIKVNLSRPWVLLFKEPIVFLTSIYMAIVYGTLYLCFAAFPIVFQSPYPQGWGWKPGVGGLSFVGIAIGMIASATGSILDNGRYARTAAKHGGVAPPEARLPPALAGSVLLPVGLFWFAWTNGTNVHWVVPIIGSSIFAAGLVLVFLSLLNYLIDSYVIYAASALAGSAVLRSLFGCIFPLFTGKMYEDLGVHWASSIPAFLALACMPFPFLFYKYGEKVRFKCKYSAEASHILEQILAKQQPAQEDEGITECEAGGGEKGNQDTKTAPTTEVK</sequence>
<reference evidence="11 12" key="1">
    <citation type="journal article" date="2011" name="PLoS Genet.">
        <title>Genome sequencing and comparative transcriptomics of the model entomopathogenic fungi Metarhizium anisopliae and M. acridum.</title>
        <authorList>
            <person name="Gao Q."/>
            <person name="Jin K."/>
            <person name="Ying S.H."/>
            <person name="Zhang Y."/>
            <person name="Xiao G."/>
            <person name="Shang Y."/>
            <person name="Duan Z."/>
            <person name="Hu X."/>
            <person name="Xie X.Q."/>
            <person name="Zhou G."/>
            <person name="Peng G."/>
            <person name="Luo Z."/>
            <person name="Huang W."/>
            <person name="Wang B."/>
            <person name="Fang W."/>
            <person name="Wang S."/>
            <person name="Zhong Y."/>
            <person name="Ma L.J."/>
            <person name="St Leger R.J."/>
            <person name="Zhao G.P."/>
            <person name="Pei Y."/>
            <person name="Feng M.G."/>
            <person name="Xia Y."/>
            <person name="Wang C."/>
        </authorList>
    </citation>
    <scope>NUCLEOTIDE SEQUENCE [LARGE SCALE GENOMIC DNA]</scope>
    <source>
        <strain evidence="11 12">CQMa 102</strain>
    </source>
</reference>
<evidence type="ECO:0000256" key="6">
    <source>
        <dbReference type="ARBA" id="ARBA00023136"/>
    </source>
</evidence>
<evidence type="ECO:0000256" key="9">
    <source>
        <dbReference type="SAM" id="Phobius"/>
    </source>
</evidence>
<evidence type="ECO:0000256" key="1">
    <source>
        <dbReference type="ARBA" id="ARBA00004651"/>
    </source>
</evidence>
<keyword evidence="3" id="KW-1003">Cell membrane</keyword>
<evidence type="ECO:0000256" key="3">
    <source>
        <dbReference type="ARBA" id="ARBA00022475"/>
    </source>
</evidence>
<keyword evidence="6 9" id="KW-0472">Membrane</keyword>
<dbReference type="GO" id="GO:0022857">
    <property type="term" value="F:transmembrane transporter activity"/>
    <property type="evidence" value="ECO:0007669"/>
    <property type="project" value="InterPro"/>
</dbReference>
<dbReference type="PANTHER" id="PTHR23502">
    <property type="entry name" value="MAJOR FACILITATOR SUPERFAMILY"/>
    <property type="match status" value="1"/>
</dbReference>
<feature type="transmembrane region" description="Helical" evidence="9">
    <location>
        <begin position="422"/>
        <end position="446"/>
    </location>
</feature>
<dbReference type="InterPro" id="IPR020846">
    <property type="entry name" value="MFS_dom"/>
</dbReference>
<evidence type="ECO:0000259" key="10">
    <source>
        <dbReference type="PROSITE" id="PS50850"/>
    </source>
</evidence>